<dbReference type="EMBL" id="DMVW01000127">
    <property type="protein sequence ID" value="HAR52922.1"/>
    <property type="molecule type" value="Genomic_DNA"/>
</dbReference>
<evidence type="ECO:0000313" key="1">
    <source>
        <dbReference type="EMBL" id="HAR52922.1"/>
    </source>
</evidence>
<feature type="non-terminal residue" evidence="1">
    <location>
        <position position="1"/>
    </location>
</feature>
<protein>
    <submittedName>
        <fullName evidence="1">Potassium transporter</fullName>
    </submittedName>
</protein>
<accession>A0A348WEG0</accession>
<dbReference type="Proteomes" id="UP000264719">
    <property type="component" value="Unassembled WGS sequence"/>
</dbReference>
<organism evidence="1 2">
    <name type="scientific">Roseovarius nubinhibens</name>
    <dbReference type="NCBI Taxonomy" id="314263"/>
    <lineage>
        <taxon>Bacteria</taxon>
        <taxon>Pseudomonadati</taxon>
        <taxon>Pseudomonadota</taxon>
        <taxon>Alphaproteobacteria</taxon>
        <taxon>Rhodobacterales</taxon>
        <taxon>Roseobacteraceae</taxon>
        <taxon>Roseovarius</taxon>
    </lineage>
</organism>
<sequence>IVREMFDASLRAGRYALENLGLSEFEAAELETTFYHHDRHSVKELAALWNPDIPTVENAAYIARAKELES</sequence>
<evidence type="ECO:0000313" key="2">
    <source>
        <dbReference type="Proteomes" id="UP000264719"/>
    </source>
</evidence>
<reference evidence="1 2" key="1">
    <citation type="journal article" date="2018" name="Nat. Biotechnol.">
        <title>A standardized bacterial taxonomy based on genome phylogeny substantially revises the tree of life.</title>
        <authorList>
            <person name="Parks D.H."/>
            <person name="Chuvochina M."/>
            <person name="Waite D.W."/>
            <person name="Rinke C."/>
            <person name="Skarshewski A."/>
            <person name="Chaumeil P.A."/>
            <person name="Hugenholtz P."/>
        </authorList>
    </citation>
    <scope>NUCLEOTIDE SEQUENCE [LARGE SCALE GENOMIC DNA]</scope>
    <source>
        <strain evidence="1">UBA9169</strain>
    </source>
</reference>
<proteinExistence type="predicted"/>
<feature type="non-terminal residue" evidence="1">
    <location>
        <position position="70"/>
    </location>
</feature>
<name>A0A348WEG0_9RHOB</name>
<gene>
    <name evidence="1" type="ORF">DCS45_13755</name>
</gene>
<comment type="caution">
    <text evidence="1">The sequence shown here is derived from an EMBL/GenBank/DDBJ whole genome shotgun (WGS) entry which is preliminary data.</text>
</comment>
<dbReference type="AlphaFoldDB" id="A0A348WEG0"/>